<organism evidence="3 4">
    <name type="scientific">Polyrhizophydium stewartii</name>
    <dbReference type="NCBI Taxonomy" id="2732419"/>
    <lineage>
        <taxon>Eukaryota</taxon>
        <taxon>Fungi</taxon>
        <taxon>Fungi incertae sedis</taxon>
        <taxon>Chytridiomycota</taxon>
        <taxon>Chytridiomycota incertae sedis</taxon>
        <taxon>Chytridiomycetes</taxon>
        <taxon>Rhizophydiales</taxon>
        <taxon>Rhizophydiales incertae sedis</taxon>
        <taxon>Polyrhizophydium</taxon>
    </lineage>
</organism>
<sequence length="200" mass="20825">MNLACAAATEPRLLPDPAVVYDENGQRELAPHTDGCLVSFNILLSDPADFDGGGTHFLDLAPPDDPDADPAIARDAQARAANPPDTGIVAYSAQGDAVVHSAKLTHAARPVVRGQRLVLVGFADTPGPRADQKADAVRSVYLISVKEGFDDARLDDAITAVTQAGGSVLQRAAHDKFKTLSALAFVDVELDGPVHIAGGN</sequence>
<dbReference type="Gene3D" id="2.60.120.620">
    <property type="entry name" value="q2cbj1_9rhob like domain"/>
    <property type="match status" value="1"/>
</dbReference>
<comment type="caution">
    <text evidence="3">The sequence shown here is derived from an EMBL/GenBank/DDBJ whole genome shotgun (WGS) entry which is preliminary data.</text>
</comment>
<keyword evidence="1" id="KW-0479">Metal-binding</keyword>
<evidence type="ECO:0000259" key="2">
    <source>
        <dbReference type="PROSITE" id="PS51471"/>
    </source>
</evidence>
<comment type="similarity">
    <text evidence="1">Belongs to the iron/ascorbate-dependent oxidoreductase family.</text>
</comment>
<keyword evidence="4" id="KW-1185">Reference proteome</keyword>
<keyword evidence="1" id="KW-0560">Oxidoreductase</keyword>
<dbReference type="PROSITE" id="PS51471">
    <property type="entry name" value="FE2OG_OXY"/>
    <property type="match status" value="1"/>
</dbReference>
<dbReference type="InterPro" id="IPR005123">
    <property type="entry name" value="Oxoglu/Fe-dep_dioxygenase_dom"/>
</dbReference>
<proteinExistence type="inferred from homology"/>
<keyword evidence="1" id="KW-0408">Iron</keyword>
<evidence type="ECO:0000313" key="3">
    <source>
        <dbReference type="EMBL" id="KAL2917661.1"/>
    </source>
</evidence>
<reference evidence="3 4" key="1">
    <citation type="submission" date="2023-09" db="EMBL/GenBank/DDBJ databases">
        <title>Pangenome analysis of Batrachochytrium dendrobatidis and related Chytrids.</title>
        <authorList>
            <person name="Yacoub M.N."/>
            <person name="Stajich J.E."/>
            <person name="James T.Y."/>
        </authorList>
    </citation>
    <scope>NUCLEOTIDE SEQUENCE [LARGE SCALE GENOMIC DNA]</scope>
    <source>
        <strain evidence="3 4">JEL0888</strain>
    </source>
</reference>
<accession>A0ABR4NDS3</accession>
<name>A0ABR4NDS3_9FUNG</name>
<protein>
    <recommendedName>
        <fullName evidence="2">Fe2OG dioxygenase domain-containing protein</fullName>
    </recommendedName>
</protein>
<evidence type="ECO:0000313" key="4">
    <source>
        <dbReference type="Proteomes" id="UP001527925"/>
    </source>
</evidence>
<feature type="domain" description="Fe2OG dioxygenase" evidence="2">
    <location>
        <begin position="9"/>
        <end position="125"/>
    </location>
</feature>
<dbReference type="EMBL" id="JADGIZ020000010">
    <property type="protein sequence ID" value="KAL2917661.1"/>
    <property type="molecule type" value="Genomic_DNA"/>
</dbReference>
<evidence type="ECO:0000256" key="1">
    <source>
        <dbReference type="RuleBase" id="RU003682"/>
    </source>
</evidence>
<dbReference type="Proteomes" id="UP001527925">
    <property type="component" value="Unassembled WGS sequence"/>
</dbReference>
<gene>
    <name evidence="3" type="ORF">HK105_202948</name>
</gene>